<reference evidence="2 3" key="1">
    <citation type="submission" date="2016-10" db="EMBL/GenBank/DDBJ databases">
        <authorList>
            <person name="de Groot N.N."/>
        </authorList>
    </citation>
    <scope>NUCLEOTIDE SEQUENCE [LARGE SCALE GENOMIC DNA]</scope>
    <source>
        <strain evidence="2 3">DSM 9179</strain>
    </source>
</reference>
<keyword evidence="1" id="KW-0732">Signal</keyword>
<accession>A0A1I0Q883</accession>
<dbReference type="AlphaFoldDB" id="A0A1I0Q883"/>
<evidence type="ECO:0000313" key="2">
    <source>
        <dbReference type="EMBL" id="SEW22787.1"/>
    </source>
</evidence>
<sequence length="166" mass="18882">MRKSVLFMMILMMVLISLQGCTQKRSINNELTKNLNTKIISGDVIKSEDTHGGFHGDGERIIVIKYNADSVDSMLSNIQNSGKWSEFPLNESLNLLMYGGSKGYANYVYKFAESVGIPQIEHGYYCFVNRQTDSEETDILNSHSLNFTIAMFDSDNNILYYFEKDT</sequence>
<gene>
    <name evidence="2" type="ORF">SAMN05421659_10753</name>
</gene>
<protein>
    <recommendedName>
        <fullName evidence="4">Lipoprotein</fullName>
    </recommendedName>
</protein>
<dbReference type="RefSeq" id="WP_092453597.1">
    <property type="nucleotide sequence ID" value="NZ_FOJI01000007.1"/>
</dbReference>
<feature type="signal peptide" evidence="1">
    <location>
        <begin position="1"/>
        <end position="19"/>
    </location>
</feature>
<dbReference type="PROSITE" id="PS51257">
    <property type="entry name" value="PROKAR_LIPOPROTEIN"/>
    <property type="match status" value="1"/>
</dbReference>
<proteinExistence type="predicted"/>
<name>A0A1I0Q883_9FIRM</name>
<organism evidence="2 3">
    <name type="scientific">[Clostridium] fimetarium</name>
    <dbReference type="NCBI Taxonomy" id="99656"/>
    <lineage>
        <taxon>Bacteria</taxon>
        <taxon>Bacillati</taxon>
        <taxon>Bacillota</taxon>
        <taxon>Clostridia</taxon>
        <taxon>Lachnospirales</taxon>
        <taxon>Lachnospiraceae</taxon>
    </lineage>
</organism>
<evidence type="ECO:0000313" key="3">
    <source>
        <dbReference type="Proteomes" id="UP000199701"/>
    </source>
</evidence>
<dbReference type="Proteomes" id="UP000199701">
    <property type="component" value="Unassembled WGS sequence"/>
</dbReference>
<evidence type="ECO:0008006" key="4">
    <source>
        <dbReference type="Google" id="ProtNLM"/>
    </source>
</evidence>
<dbReference type="EMBL" id="FOJI01000007">
    <property type="protein sequence ID" value="SEW22787.1"/>
    <property type="molecule type" value="Genomic_DNA"/>
</dbReference>
<dbReference type="STRING" id="99656.SAMN05421659_10753"/>
<feature type="chain" id="PRO_5038938587" description="Lipoprotein" evidence="1">
    <location>
        <begin position="20"/>
        <end position="166"/>
    </location>
</feature>
<dbReference type="OrthoDB" id="2039553at2"/>
<evidence type="ECO:0000256" key="1">
    <source>
        <dbReference type="SAM" id="SignalP"/>
    </source>
</evidence>
<keyword evidence="3" id="KW-1185">Reference proteome</keyword>